<evidence type="ECO:0000313" key="4">
    <source>
        <dbReference type="EMBL" id="SNV58200.1"/>
    </source>
</evidence>
<evidence type="ECO:0000259" key="3">
    <source>
        <dbReference type="PROSITE" id="PS50937"/>
    </source>
</evidence>
<dbReference type="PROSITE" id="PS50937">
    <property type="entry name" value="HTH_MERR_2"/>
    <property type="match status" value="1"/>
</dbReference>
<dbReference type="PRINTS" id="PR00040">
    <property type="entry name" value="HTHMERR"/>
</dbReference>
<dbReference type="PROSITE" id="PS00552">
    <property type="entry name" value="HTH_MERR_1"/>
    <property type="match status" value="1"/>
</dbReference>
<dbReference type="PANTHER" id="PTHR30204">
    <property type="entry name" value="REDOX-CYCLING DRUG-SENSING TRANSCRIPTIONAL ACTIVATOR SOXR"/>
    <property type="match status" value="1"/>
</dbReference>
<dbReference type="GO" id="GO:0003700">
    <property type="term" value="F:DNA-binding transcription factor activity"/>
    <property type="evidence" value="ECO:0007669"/>
    <property type="project" value="InterPro"/>
</dbReference>
<dbReference type="InterPro" id="IPR009061">
    <property type="entry name" value="DNA-bd_dom_put_sf"/>
</dbReference>
<dbReference type="RefSeq" id="WP_095065235.1">
    <property type="nucleotide sequence ID" value="NZ_LT906470.1"/>
</dbReference>
<dbReference type="Pfam" id="PF13411">
    <property type="entry name" value="MerR_1"/>
    <property type="match status" value="1"/>
</dbReference>
<proteinExistence type="predicted"/>
<dbReference type="SMART" id="SM00422">
    <property type="entry name" value="HTH_MERR"/>
    <property type="match status" value="1"/>
</dbReference>
<dbReference type="SUPFAM" id="SSF46955">
    <property type="entry name" value="Putative DNA-binding domain"/>
    <property type="match status" value="1"/>
</dbReference>
<dbReference type="PANTHER" id="PTHR30204:SF82">
    <property type="entry name" value="TRANSCRIPTIONAL REGULATOR, MERR FAMILY"/>
    <property type="match status" value="1"/>
</dbReference>
<keyword evidence="2" id="KW-0175">Coiled coil</keyword>
<evidence type="ECO:0000313" key="5">
    <source>
        <dbReference type="Proteomes" id="UP000214973"/>
    </source>
</evidence>
<protein>
    <submittedName>
        <fullName evidence="4">HTH-type transcriptional regulator AdhR</fullName>
    </submittedName>
</protein>
<dbReference type="KEGG" id="vrm:44547418_00363"/>
<evidence type="ECO:0000256" key="2">
    <source>
        <dbReference type="SAM" id="Coils"/>
    </source>
</evidence>
<gene>
    <name evidence="4" type="primary">adhR_1</name>
    <name evidence="4" type="ORF">SAMEA44547418_00363</name>
</gene>
<dbReference type="AlphaFoldDB" id="A0A239YHI9"/>
<keyword evidence="5" id="KW-1185">Reference proteome</keyword>
<dbReference type="GO" id="GO:0003677">
    <property type="term" value="F:DNA binding"/>
    <property type="evidence" value="ECO:0007669"/>
    <property type="project" value="UniProtKB-KW"/>
</dbReference>
<feature type="coiled-coil region" evidence="2">
    <location>
        <begin position="83"/>
        <end position="110"/>
    </location>
</feature>
<feature type="domain" description="HTH merR-type" evidence="3">
    <location>
        <begin position="2"/>
        <end position="71"/>
    </location>
</feature>
<dbReference type="EMBL" id="LT906470">
    <property type="protein sequence ID" value="SNV58200.1"/>
    <property type="molecule type" value="Genomic_DNA"/>
</dbReference>
<accession>A0A239YHI9</accession>
<dbReference type="Proteomes" id="UP000214973">
    <property type="component" value="Chromosome 1"/>
</dbReference>
<dbReference type="CDD" id="cd01109">
    <property type="entry name" value="HTH_YyaN"/>
    <property type="match status" value="1"/>
</dbReference>
<dbReference type="Gene3D" id="1.10.1660.10">
    <property type="match status" value="1"/>
</dbReference>
<dbReference type="InterPro" id="IPR047057">
    <property type="entry name" value="MerR_fam"/>
</dbReference>
<reference evidence="4 5" key="1">
    <citation type="submission" date="2017-06" db="EMBL/GenBank/DDBJ databases">
        <authorList>
            <consortium name="Pathogen Informatics"/>
        </authorList>
    </citation>
    <scope>NUCLEOTIDE SEQUENCE [LARGE SCALE GENOMIC DNA]</scope>
    <source>
        <strain evidence="4 5">NCTC12018</strain>
    </source>
</reference>
<name>A0A239YHI9_9FIRM</name>
<dbReference type="InterPro" id="IPR000551">
    <property type="entry name" value="MerR-type_HTH_dom"/>
</dbReference>
<keyword evidence="1" id="KW-0238">DNA-binding</keyword>
<sequence>MTYTVGEIAKKLNIAPSALRYYDKEGLLPFVERSNGGIRIFREEDMDWLELIECMKRTGMPIKEIKHFIDCCVEGDIRINDRLSIIRNQRDRVLAEIEHLQARLSMLEFKTWFYEEAQRRGTCSFYETATPDDIPLEYHKYFERKWRADKEATENGEPPKKYRAI</sequence>
<evidence type="ECO:0000256" key="1">
    <source>
        <dbReference type="ARBA" id="ARBA00023125"/>
    </source>
</evidence>
<organism evidence="4 5">
    <name type="scientific">Veillonella rodentium</name>
    <dbReference type="NCBI Taxonomy" id="248315"/>
    <lineage>
        <taxon>Bacteria</taxon>
        <taxon>Bacillati</taxon>
        <taxon>Bacillota</taxon>
        <taxon>Negativicutes</taxon>
        <taxon>Veillonellales</taxon>
        <taxon>Veillonellaceae</taxon>
        <taxon>Veillonella</taxon>
    </lineage>
</organism>